<gene>
    <name evidence="2" type="ORF">X777_13694</name>
</gene>
<evidence type="ECO:0000313" key="3">
    <source>
        <dbReference type="Proteomes" id="UP000053097"/>
    </source>
</evidence>
<organism evidence="2 3">
    <name type="scientific">Ooceraea biroi</name>
    <name type="common">Clonal raider ant</name>
    <name type="synonym">Cerapachys biroi</name>
    <dbReference type="NCBI Taxonomy" id="2015173"/>
    <lineage>
        <taxon>Eukaryota</taxon>
        <taxon>Metazoa</taxon>
        <taxon>Ecdysozoa</taxon>
        <taxon>Arthropoda</taxon>
        <taxon>Hexapoda</taxon>
        <taxon>Insecta</taxon>
        <taxon>Pterygota</taxon>
        <taxon>Neoptera</taxon>
        <taxon>Endopterygota</taxon>
        <taxon>Hymenoptera</taxon>
        <taxon>Apocrita</taxon>
        <taxon>Aculeata</taxon>
        <taxon>Formicoidea</taxon>
        <taxon>Formicidae</taxon>
        <taxon>Dorylinae</taxon>
        <taxon>Ooceraea</taxon>
    </lineage>
</organism>
<dbReference type="AlphaFoldDB" id="A0A026VX97"/>
<feature type="compositionally biased region" description="Polar residues" evidence="1">
    <location>
        <begin position="111"/>
        <end position="124"/>
    </location>
</feature>
<feature type="region of interest" description="Disordered" evidence="1">
    <location>
        <begin position="1"/>
        <end position="24"/>
    </location>
</feature>
<protein>
    <submittedName>
        <fullName evidence="2">Uncharacterized protein</fullName>
    </submittedName>
</protein>
<feature type="compositionally biased region" description="Basic and acidic residues" evidence="1">
    <location>
        <begin position="59"/>
        <end position="69"/>
    </location>
</feature>
<feature type="non-terminal residue" evidence="2">
    <location>
        <position position="1"/>
    </location>
</feature>
<feature type="compositionally biased region" description="Basic and acidic residues" evidence="1">
    <location>
        <begin position="224"/>
        <end position="240"/>
    </location>
</feature>
<feature type="region of interest" description="Disordered" evidence="1">
    <location>
        <begin position="56"/>
        <end position="83"/>
    </location>
</feature>
<proteinExistence type="predicted"/>
<evidence type="ECO:0000313" key="2">
    <source>
        <dbReference type="EMBL" id="EZA48387.1"/>
    </source>
</evidence>
<feature type="region of interest" description="Disordered" evidence="1">
    <location>
        <begin position="162"/>
        <end position="184"/>
    </location>
</feature>
<evidence type="ECO:0000256" key="1">
    <source>
        <dbReference type="SAM" id="MobiDB-lite"/>
    </source>
</evidence>
<feature type="region of interest" description="Disordered" evidence="1">
    <location>
        <begin position="212"/>
        <end position="240"/>
    </location>
</feature>
<keyword evidence="3" id="KW-1185">Reference proteome</keyword>
<dbReference type="STRING" id="2015173.A0A026VX97"/>
<dbReference type="EMBL" id="KK107638">
    <property type="protein sequence ID" value="EZA48387.1"/>
    <property type="molecule type" value="Genomic_DNA"/>
</dbReference>
<reference evidence="2 3" key="1">
    <citation type="journal article" date="2014" name="Curr. Biol.">
        <title>The genome of the clonal raider ant Cerapachys biroi.</title>
        <authorList>
            <person name="Oxley P.R."/>
            <person name="Ji L."/>
            <person name="Fetter-Pruneda I."/>
            <person name="McKenzie S.K."/>
            <person name="Li C."/>
            <person name="Hu H."/>
            <person name="Zhang G."/>
            <person name="Kronauer D.J."/>
        </authorList>
    </citation>
    <scope>NUCLEOTIDE SEQUENCE [LARGE SCALE GENOMIC DNA]</scope>
</reference>
<dbReference type="Proteomes" id="UP000053097">
    <property type="component" value="Unassembled WGS sequence"/>
</dbReference>
<feature type="compositionally biased region" description="Polar residues" evidence="1">
    <location>
        <begin position="70"/>
        <end position="83"/>
    </location>
</feature>
<sequence length="240" mass="26920">SNKKKAKSFAPANHEFRPPSGLQQLPLLGRVPVEETPQEKGDFFVKGKRTDFNLFDTNNKSERKVKPSEELNTSISGNREQPVSDLNGTFVIKETITASSKHVNVERDAQQEGQPSLDDNNTKTPLREADSAESVDVNKGNDTENLSSCFLYFTLSRSKKNARKEQQQRLGISRSPSDDIPTKKLRSPFAAMKISQMCKTSEVQLDDTITYVNSGQTPGKSILKKSEDLTREHRDSVDRF</sequence>
<accession>A0A026VX97</accession>
<name>A0A026VX97_OOCBI</name>
<dbReference type="OrthoDB" id="10023951at2759"/>
<feature type="region of interest" description="Disordered" evidence="1">
    <location>
        <begin position="98"/>
        <end position="140"/>
    </location>
</feature>